<dbReference type="GeneTree" id="ENSGT00390000011433"/>
<gene>
    <name evidence="12" type="primary">LOC116061389</name>
</gene>
<evidence type="ECO:0000256" key="8">
    <source>
        <dbReference type="ARBA" id="ARBA00023242"/>
    </source>
</evidence>
<accession>A0A8C9ZF37</accession>
<dbReference type="InterPro" id="IPR032430">
    <property type="entry name" value="Blm10_mid"/>
</dbReference>
<dbReference type="GO" id="GO:0006281">
    <property type="term" value="P:DNA repair"/>
    <property type="evidence" value="ECO:0007669"/>
    <property type="project" value="UniProtKB-KW"/>
</dbReference>
<keyword evidence="5" id="KW-0677">Repeat</keyword>
<dbReference type="InterPro" id="IPR016024">
    <property type="entry name" value="ARM-type_fold"/>
</dbReference>
<dbReference type="InterPro" id="IPR011989">
    <property type="entry name" value="ARM-like"/>
</dbReference>
<evidence type="ECO:0000256" key="1">
    <source>
        <dbReference type="ARBA" id="ARBA00004324"/>
    </source>
</evidence>
<organism evidence="12 13">
    <name type="scientific">Sander lucioperca</name>
    <name type="common">Pike-perch</name>
    <name type="synonym">Perca lucioperca</name>
    <dbReference type="NCBI Taxonomy" id="283035"/>
    <lineage>
        <taxon>Eukaryota</taxon>
        <taxon>Metazoa</taxon>
        <taxon>Chordata</taxon>
        <taxon>Craniata</taxon>
        <taxon>Vertebrata</taxon>
        <taxon>Euteleostomi</taxon>
        <taxon>Actinopterygii</taxon>
        <taxon>Neopterygii</taxon>
        <taxon>Teleostei</taxon>
        <taxon>Neoteleostei</taxon>
        <taxon>Acanthomorphata</taxon>
        <taxon>Eupercaria</taxon>
        <taxon>Perciformes</taxon>
        <taxon>Percoidei</taxon>
        <taxon>Percidae</taxon>
        <taxon>Luciopercinae</taxon>
        <taxon>Sander</taxon>
    </lineage>
</organism>
<dbReference type="PANTHER" id="PTHR32170">
    <property type="entry name" value="PROTEASOME ACTIVATOR COMPLEX SUBUNIT 4"/>
    <property type="match status" value="1"/>
</dbReference>
<name>A0A8C9ZF37_SANLU</name>
<dbReference type="SUPFAM" id="SSF48371">
    <property type="entry name" value="ARM repeat"/>
    <property type="match status" value="1"/>
</dbReference>
<feature type="domain" description="Proteasome activator Blm10 middle HEAT repeats region" evidence="10">
    <location>
        <begin position="329"/>
        <end position="633"/>
    </location>
</feature>
<comment type="subcellular location">
    <subcellularLocation>
        <location evidence="2">Cytoplasm</location>
    </subcellularLocation>
    <subcellularLocation>
        <location evidence="1">Nucleus speckle</location>
    </subcellularLocation>
</comment>
<evidence type="ECO:0000256" key="2">
    <source>
        <dbReference type="ARBA" id="ARBA00004496"/>
    </source>
</evidence>
<comment type="similarity">
    <text evidence="3">Belongs to the BLM10 family.</text>
</comment>
<feature type="domain" description="Proteasome activator complex subunit 4-like HEAT repeat-like" evidence="11">
    <location>
        <begin position="1159"/>
        <end position="1442"/>
    </location>
</feature>
<dbReference type="GO" id="GO:1990111">
    <property type="term" value="C:spermatoproteasome complex"/>
    <property type="evidence" value="ECO:0007669"/>
    <property type="project" value="TreeGrafter"/>
</dbReference>
<dbReference type="GO" id="GO:0016607">
    <property type="term" value="C:nuclear speck"/>
    <property type="evidence" value="ECO:0007669"/>
    <property type="project" value="UniProtKB-SubCell"/>
</dbReference>
<keyword evidence="13" id="KW-1185">Reference proteome</keyword>
<dbReference type="Proteomes" id="UP000694568">
    <property type="component" value="Unplaced"/>
</dbReference>
<dbReference type="GO" id="GO:0016504">
    <property type="term" value="F:peptidase activator activity"/>
    <property type="evidence" value="ECO:0007669"/>
    <property type="project" value="InterPro"/>
</dbReference>
<dbReference type="Ensembl" id="ENSSLUT00000038670.1">
    <property type="protein sequence ID" value="ENSSLUP00000037513.1"/>
    <property type="gene ID" value="ENSSLUG00000015657.1"/>
</dbReference>
<evidence type="ECO:0000256" key="6">
    <source>
        <dbReference type="ARBA" id="ARBA00022763"/>
    </source>
</evidence>
<dbReference type="Pfam" id="PF23096">
    <property type="entry name" value="HEAT_PSME4"/>
    <property type="match status" value="1"/>
</dbReference>
<evidence type="ECO:0000256" key="3">
    <source>
        <dbReference type="ARBA" id="ARBA00005739"/>
    </source>
</evidence>
<dbReference type="PANTHER" id="PTHR32170:SF3">
    <property type="entry name" value="PROTEASOME ACTIVATOR COMPLEX SUBUNIT 4"/>
    <property type="match status" value="1"/>
</dbReference>
<keyword evidence="4" id="KW-0963">Cytoplasm</keyword>
<dbReference type="Pfam" id="PF16507">
    <property type="entry name" value="HEAT_PSME4_mid"/>
    <property type="match status" value="2"/>
</dbReference>
<dbReference type="GO" id="GO:0005829">
    <property type="term" value="C:cytosol"/>
    <property type="evidence" value="ECO:0007669"/>
    <property type="project" value="TreeGrafter"/>
</dbReference>
<reference evidence="12" key="1">
    <citation type="submission" date="2025-08" db="UniProtKB">
        <authorList>
            <consortium name="Ensembl"/>
        </authorList>
    </citation>
    <scope>IDENTIFICATION</scope>
</reference>
<sequence length="1806" mass="206276">MQVSVEPAPRALRWDMTVDGDMAGFIPQKEIVYNGLLPYSDRLDREATELLAEIKANLSRAVLLRELWPGVAFWSNKLFSFLKLYGRRFSKEDHILFIKLLYELVTLPNLEPHMMQSYAKLLIQLLKKKELLSRDDLQLPWRPLYDLYDRVVYSKNEHLGLIWFPNSVDHILKALIKSCRLYFPVSSTKEMLDEWRPLLCVFDNIMQKAISNMELFLPTIMPPEEHSQSFQLWFNELMNLWMSVQNQPSWEGHLVNLFARLANDDIGYVDWTPYIPTIFTRILRSLNLPVGVSHMVAPRYLTNSYDIGHLVLWITALLGGPGNPAQKELTCLFNSIASFYHPSNHGRWQARLMRLLQRLPACVVRRVHRERHAVPSWITLVPECQRLTDEDLQEFTRSLTGATLQAMFSKTGSTDAAFALQNLALLTPELTIPPVLEKTYAAMETLTEPHTLTATLSCMIGMARSLVSPNSHYPEGRGHVLPLLMGSLPGVDPNDFSKCMITFQFIATFTTLVPLVDCSSAPSQHSDLTEIEKNLCFASAEFEDFILQFLDRCFALIDSSTLEQTRDEMETDTQTQLESLVELGLSSTVSTVLTQCSTEIYKVMALQKVFNFATANIFETCVSGRMVADMCRAARSNTELQSEDELDKELLWNLQLLSEVTRVDGEQLLKYQGDLERILCVCVRLRCKRAYTLACSLLEHTLRSLSLIYPTEYRSTSGGFDTDLPIRDWGRAGDVADLGVCWHVPDQEEENFVFQLLSRLLHPELQRIKGHVSGDQPMSRCAVLLQSLAIVQHCLLGAGSLLPPLDGPHVSDLVPSMVNLGEIKLHIGVDYDDSRENYRVSICQTMRLLLHHILEHSEDDTKSLFVIIKIISDLMFFRGTHKKDFDSRWKSFTLVKKSMENRLHGKKQHIRALLIDRVLLQHEMRKLVVDGSVYKVVHQELLCDLLLLSTSTYSQVRSRAQHVLTATLGTFSFSYRDLIPRTLQLLSPQHTTGTQQQFKGALYCLLGLHSSLGLAGARDWDCVGEVWPALVRCGLSPSMTLEKQSICGLLDEITDRIHRQHDTIGIYFTVSETCVETATHITQSKNPMPFLEAPSIEELKEGLQRQRIRNVVAARKYEKLVNDLLDCLEDSNLPWKFEHMAADLLSLQLREDHPLPPDAVLYFTQSLIHDSISIRKVAISAVAGILKQLKRPRKKVAVKPSDISGIEDPEGVCVGDREGNRWLQYDSNNLPLSEEQWDSQPYVEKTHWGYYSWPREMMIHAASEKPKDDLTYEEMSEGEKIIFEYFSDPEFIDQLIEFLSLEDRKGKDSFNPRRFCLFKGLFCNYGDMFLPLLWPHLEQLASDPHESSQRCVCEITAGLIRGSKLWSFSKVDRLWQLLCPLIRTALTNITVESYTDWGTCIATACEGRDPRKLHWLFELLMESPLSGEGGSFRDASLLYVLQGGLAQQQWRVSELLHRLLAYLEPKLTQVYKNVRERIGSVLTYIFMIDVALPHTGPTSSPHVAEFVTRVLEQLKPLTSELEIHNHVHEENTQETDECTQAVKLLKTVLKWLMASAGRTFTTPVQQQLQLLPLLFKIAPVEIDESYDEMKQDARMCLSLMSQGLLYPEHIPLVLAALEEMAGSRSWHARFSVLTYLQIMVFYNLFTLLSVPAEVLRIRKLVMQLLLDEQLEVRDMAGTTLSGLLQCQFFPLDPSLQTQLQTLSQTYLPKARGELASTDLVRRHAGVLGFSACILSSPYDVPDWMPQILMDLSDHLNDPQPIEMTVKKTLSEFRRTHHDNWQEHRQCFTDDQLLVLTDLLVSPCYYA</sequence>
<protein>
    <submittedName>
        <fullName evidence="12">Uncharacterized protein</fullName>
    </submittedName>
</protein>
<keyword evidence="7" id="KW-0234">DNA repair</keyword>
<dbReference type="InterPro" id="IPR055455">
    <property type="entry name" value="HEAT_PSME4"/>
</dbReference>
<evidence type="ECO:0000313" key="12">
    <source>
        <dbReference type="Ensembl" id="ENSSLUP00000037513.1"/>
    </source>
</evidence>
<feature type="domain" description="Proteasome activator Blm10 middle HEAT repeats region" evidence="10">
    <location>
        <begin position="643"/>
        <end position="802"/>
    </location>
</feature>
<dbReference type="Gene3D" id="1.25.10.10">
    <property type="entry name" value="Leucine-rich Repeat Variant"/>
    <property type="match status" value="1"/>
</dbReference>
<reference evidence="12" key="2">
    <citation type="submission" date="2025-09" db="UniProtKB">
        <authorList>
            <consortium name="Ensembl"/>
        </authorList>
    </citation>
    <scope>IDENTIFICATION</scope>
</reference>
<dbReference type="Pfam" id="PF11919">
    <property type="entry name" value="PSME4_C"/>
    <property type="match status" value="1"/>
</dbReference>
<dbReference type="GO" id="GO:0010499">
    <property type="term" value="P:proteasomal ubiquitin-independent protein catabolic process"/>
    <property type="evidence" value="ECO:0007669"/>
    <property type="project" value="TreeGrafter"/>
</dbReference>
<evidence type="ECO:0000256" key="7">
    <source>
        <dbReference type="ARBA" id="ARBA00023204"/>
    </source>
</evidence>
<keyword evidence="6" id="KW-0227">DNA damage</keyword>
<feature type="domain" description="Proteasome activator complex subunit 4 C-terminal" evidence="9">
    <location>
        <begin position="1720"/>
        <end position="1806"/>
    </location>
</feature>
<evidence type="ECO:0000259" key="9">
    <source>
        <dbReference type="Pfam" id="PF11919"/>
    </source>
</evidence>
<evidence type="ECO:0000259" key="11">
    <source>
        <dbReference type="Pfam" id="PF23096"/>
    </source>
</evidence>
<dbReference type="InterPro" id="IPR035309">
    <property type="entry name" value="PSME4"/>
</dbReference>
<evidence type="ECO:0000259" key="10">
    <source>
        <dbReference type="Pfam" id="PF16507"/>
    </source>
</evidence>
<evidence type="ECO:0000313" key="13">
    <source>
        <dbReference type="Proteomes" id="UP000694568"/>
    </source>
</evidence>
<dbReference type="InterPro" id="IPR021843">
    <property type="entry name" value="PSME4_C"/>
</dbReference>
<proteinExistence type="inferred from homology"/>
<evidence type="ECO:0000256" key="4">
    <source>
        <dbReference type="ARBA" id="ARBA00022490"/>
    </source>
</evidence>
<dbReference type="GO" id="GO:0070628">
    <property type="term" value="F:proteasome binding"/>
    <property type="evidence" value="ECO:0007669"/>
    <property type="project" value="InterPro"/>
</dbReference>
<keyword evidence="8" id="KW-0539">Nucleus</keyword>
<evidence type="ECO:0000256" key="5">
    <source>
        <dbReference type="ARBA" id="ARBA00022737"/>
    </source>
</evidence>